<sequence>MADSVEIKIDSSDGGKISPDNCTNRNETDSHSHENGADASSFDRIQNATKDLLGVSRNGHRKSFMEEESAKEKTRVSLLKQCSAILKQDEQKYNKESLHRIFQDEEFHEFILNTGLLAIM</sequence>
<dbReference type="EMBL" id="CAVLEF010000009">
    <property type="protein sequence ID" value="CAK1547571.1"/>
    <property type="molecule type" value="Genomic_DNA"/>
</dbReference>
<name>A0AAV1JDI1_9NEOP</name>
<accession>A0AAV1JDI1</accession>
<organism evidence="2 3">
    <name type="scientific">Leptosia nina</name>
    <dbReference type="NCBI Taxonomy" id="320188"/>
    <lineage>
        <taxon>Eukaryota</taxon>
        <taxon>Metazoa</taxon>
        <taxon>Ecdysozoa</taxon>
        <taxon>Arthropoda</taxon>
        <taxon>Hexapoda</taxon>
        <taxon>Insecta</taxon>
        <taxon>Pterygota</taxon>
        <taxon>Neoptera</taxon>
        <taxon>Endopterygota</taxon>
        <taxon>Lepidoptera</taxon>
        <taxon>Glossata</taxon>
        <taxon>Ditrysia</taxon>
        <taxon>Papilionoidea</taxon>
        <taxon>Pieridae</taxon>
        <taxon>Pierinae</taxon>
        <taxon>Leptosia</taxon>
    </lineage>
</organism>
<dbReference type="Proteomes" id="UP001497472">
    <property type="component" value="Unassembled WGS sequence"/>
</dbReference>
<protein>
    <submittedName>
        <fullName evidence="2">Uncharacterized protein</fullName>
    </submittedName>
</protein>
<proteinExistence type="predicted"/>
<feature type="region of interest" description="Disordered" evidence="1">
    <location>
        <begin position="1"/>
        <end position="43"/>
    </location>
</feature>
<keyword evidence="3" id="KW-1185">Reference proteome</keyword>
<reference evidence="2 3" key="1">
    <citation type="submission" date="2023-11" db="EMBL/GenBank/DDBJ databases">
        <authorList>
            <person name="Okamura Y."/>
        </authorList>
    </citation>
    <scope>NUCLEOTIDE SEQUENCE [LARGE SCALE GENOMIC DNA]</scope>
</reference>
<comment type="caution">
    <text evidence="2">The sequence shown here is derived from an EMBL/GenBank/DDBJ whole genome shotgun (WGS) entry which is preliminary data.</text>
</comment>
<feature type="compositionally biased region" description="Basic and acidic residues" evidence="1">
    <location>
        <begin position="26"/>
        <end position="36"/>
    </location>
</feature>
<feature type="compositionally biased region" description="Basic and acidic residues" evidence="1">
    <location>
        <begin position="1"/>
        <end position="13"/>
    </location>
</feature>
<evidence type="ECO:0000256" key="1">
    <source>
        <dbReference type="SAM" id="MobiDB-lite"/>
    </source>
</evidence>
<evidence type="ECO:0000313" key="3">
    <source>
        <dbReference type="Proteomes" id="UP001497472"/>
    </source>
</evidence>
<gene>
    <name evidence="2" type="ORF">LNINA_LOCUS7038</name>
</gene>
<evidence type="ECO:0000313" key="2">
    <source>
        <dbReference type="EMBL" id="CAK1547571.1"/>
    </source>
</evidence>
<dbReference type="AlphaFoldDB" id="A0AAV1JDI1"/>